<organism evidence="4 5">
    <name type="scientific">Streptomyces caledonius</name>
    <dbReference type="NCBI Taxonomy" id="3134107"/>
    <lineage>
        <taxon>Bacteria</taxon>
        <taxon>Bacillati</taxon>
        <taxon>Actinomycetota</taxon>
        <taxon>Actinomycetes</taxon>
        <taxon>Kitasatosporales</taxon>
        <taxon>Streptomycetaceae</taxon>
        <taxon>Streptomyces</taxon>
    </lineage>
</organism>
<protein>
    <submittedName>
        <fullName evidence="4">Ku protein</fullName>
    </submittedName>
</protein>
<accession>A0ABU8TXQ2</accession>
<dbReference type="InterPro" id="IPR009187">
    <property type="entry name" value="Prok_Ku"/>
</dbReference>
<gene>
    <name evidence="4" type="ORF">WKI68_01030</name>
</gene>
<reference evidence="4 5" key="1">
    <citation type="submission" date="2024-03" db="EMBL/GenBank/DDBJ databases">
        <title>Novel Streptomyces species of biotechnological and ecological value are a feature of Machair soil.</title>
        <authorList>
            <person name="Prole J.R."/>
            <person name="Goodfellow M."/>
            <person name="Allenby N."/>
            <person name="Ward A.C."/>
        </authorList>
    </citation>
    <scope>NUCLEOTIDE SEQUENCE [LARGE SCALE GENOMIC DNA]</scope>
    <source>
        <strain evidence="4 5">MS1.HAVA.3</strain>
    </source>
</reference>
<keyword evidence="1" id="KW-0238">DNA-binding</keyword>
<dbReference type="PANTHER" id="PTHR41251">
    <property type="entry name" value="NON-HOMOLOGOUS END JOINING PROTEIN KU"/>
    <property type="match status" value="1"/>
</dbReference>
<sequence>MARPVWAGVLSFGLVSLPVGLYTATDSHAFHFHQLQRGTSDRIRNRRVNERTGKEVDLDDIVKGFDAGEEYVLVEPSELDEIAPGRSQSLDITGFVDLDEVDPIFFDKTYYLGPRGKEYGKVYALLEKALAKANRAGVATFVMRGREYLVALKADDDHRILTVHTLHWADEIRDPTGRSPICPAPRRSPRGK</sequence>
<keyword evidence="5" id="KW-1185">Reference proteome</keyword>
<dbReference type="PANTHER" id="PTHR41251:SF1">
    <property type="entry name" value="NON-HOMOLOGOUS END JOINING PROTEIN KU"/>
    <property type="match status" value="1"/>
</dbReference>
<comment type="caution">
    <text evidence="4">The sequence shown here is derived from an EMBL/GenBank/DDBJ whole genome shotgun (WGS) entry which is preliminary data.</text>
</comment>
<dbReference type="EMBL" id="JBBKAM010000002">
    <property type="protein sequence ID" value="MEJ8640393.1"/>
    <property type="molecule type" value="Genomic_DNA"/>
</dbReference>
<dbReference type="Gene3D" id="2.40.290.10">
    <property type="match status" value="1"/>
</dbReference>
<dbReference type="InterPro" id="IPR006164">
    <property type="entry name" value="DNA_bd_Ku70/Ku80"/>
</dbReference>
<feature type="domain" description="Ku" evidence="3">
    <location>
        <begin position="53"/>
        <end position="183"/>
    </location>
</feature>
<dbReference type="SUPFAM" id="SSF100939">
    <property type="entry name" value="SPOC domain-like"/>
    <property type="match status" value="1"/>
</dbReference>
<dbReference type="InterPro" id="IPR016194">
    <property type="entry name" value="SPOC-like_C_dom_sf"/>
</dbReference>
<evidence type="ECO:0000256" key="2">
    <source>
        <dbReference type="ARBA" id="ARBA00023172"/>
    </source>
</evidence>
<dbReference type="Pfam" id="PF02735">
    <property type="entry name" value="Ku"/>
    <property type="match status" value="1"/>
</dbReference>
<evidence type="ECO:0000313" key="4">
    <source>
        <dbReference type="EMBL" id="MEJ8640393.1"/>
    </source>
</evidence>
<evidence type="ECO:0000313" key="5">
    <source>
        <dbReference type="Proteomes" id="UP001382904"/>
    </source>
</evidence>
<dbReference type="Proteomes" id="UP001382904">
    <property type="component" value="Unassembled WGS sequence"/>
</dbReference>
<proteinExistence type="predicted"/>
<evidence type="ECO:0000259" key="3">
    <source>
        <dbReference type="SMART" id="SM00559"/>
    </source>
</evidence>
<keyword evidence="2" id="KW-0233">DNA recombination</keyword>
<evidence type="ECO:0000256" key="1">
    <source>
        <dbReference type="ARBA" id="ARBA00023125"/>
    </source>
</evidence>
<name>A0ABU8TXQ2_9ACTN</name>
<dbReference type="SMART" id="SM00559">
    <property type="entry name" value="Ku78"/>
    <property type="match status" value="1"/>
</dbReference>